<dbReference type="RefSeq" id="WP_406700850.1">
    <property type="nucleotide sequence ID" value="NZ_CP155447.1"/>
</dbReference>
<accession>A0AAU7CSK0</accession>
<protein>
    <submittedName>
        <fullName evidence="1">Uncharacterized protein</fullName>
    </submittedName>
</protein>
<reference evidence="1" key="1">
    <citation type="submission" date="2024-05" db="EMBL/GenBank/DDBJ databases">
        <title>Planctomycetes of the genus Singulisphaera possess chitinolytic capabilities.</title>
        <authorList>
            <person name="Ivanova A."/>
        </authorList>
    </citation>
    <scope>NUCLEOTIDE SEQUENCE</scope>
    <source>
        <strain evidence="1">Ch08T</strain>
    </source>
</reference>
<organism evidence="1">
    <name type="scientific">Singulisphaera sp. Ch08</name>
    <dbReference type="NCBI Taxonomy" id="3120278"/>
    <lineage>
        <taxon>Bacteria</taxon>
        <taxon>Pseudomonadati</taxon>
        <taxon>Planctomycetota</taxon>
        <taxon>Planctomycetia</taxon>
        <taxon>Isosphaerales</taxon>
        <taxon>Isosphaeraceae</taxon>
        <taxon>Singulisphaera</taxon>
    </lineage>
</organism>
<evidence type="ECO:0000313" key="1">
    <source>
        <dbReference type="EMBL" id="XBH08013.1"/>
    </source>
</evidence>
<sequence>MAKKKPQATAHQQEVAKLFAMVVRNAMEDFHAEHLSDALMKELNPIIRNAICTAFHMIENFDDTKVREYGMFQKMLIPDYWEEPELLDEYVMHLTMTKKDLAAEAKKINEAFKKPTS</sequence>
<name>A0AAU7CSK0_9BACT</name>
<proteinExistence type="predicted"/>
<dbReference type="AlphaFoldDB" id="A0AAU7CSK0"/>
<gene>
    <name evidence="1" type="ORF">V5E97_18850</name>
</gene>
<dbReference type="EMBL" id="CP155447">
    <property type="protein sequence ID" value="XBH08013.1"/>
    <property type="molecule type" value="Genomic_DNA"/>
</dbReference>